<dbReference type="AlphaFoldDB" id="A0AAQ3RXZ0"/>
<gene>
    <name evidence="1" type="ORF">V8G54_022080</name>
</gene>
<reference evidence="1 2" key="1">
    <citation type="journal article" date="2023" name="Life. Sci Alliance">
        <title>Evolutionary insights into 3D genome organization and epigenetic landscape of Vigna mungo.</title>
        <authorList>
            <person name="Junaid A."/>
            <person name="Singh B."/>
            <person name="Bhatia S."/>
        </authorList>
    </citation>
    <scope>NUCLEOTIDE SEQUENCE [LARGE SCALE GENOMIC DNA]</scope>
    <source>
        <strain evidence="1">Urdbean</strain>
    </source>
</reference>
<evidence type="ECO:0000313" key="1">
    <source>
        <dbReference type="EMBL" id="WVZ08734.1"/>
    </source>
</evidence>
<dbReference type="Proteomes" id="UP001374535">
    <property type="component" value="Chromosome 6"/>
</dbReference>
<sequence>MVDVVFDHPSLSDIITRTMMSSFFFCNVCVMKRNWSQRVVCLCSFCRIKRRSTSFSMETKEHCIFRNIGCLFLFCSFFYMSKLCKLEDILFRAFKNFSKTIFINYMLNMYLN</sequence>
<proteinExistence type="predicted"/>
<accession>A0AAQ3RXZ0</accession>
<evidence type="ECO:0000313" key="2">
    <source>
        <dbReference type="Proteomes" id="UP001374535"/>
    </source>
</evidence>
<name>A0AAQ3RXZ0_VIGMU</name>
<keyword evidence="2" id="KW-1185">Reference proteome</keyword>
<organism evidence="1 2">
    <name type="scientific">Vigna mungo</name>
    <name type="common">Black gram</name>
    <name type="synonym">Phaseolus mungo</name>
    <dbReference type="NCBI Taxonomy" id="3915"/>
    <lineage>
        <taxon>Eukaryota</taxon>
        <taxon>Viridiplantae</taxon>
        <taxon>Streptophyta</taxon>
        <taxon>Embryophyta</taxon>
        <taxon>Tracheophyta</taxon>
        <taxon>Spermatophyta</taxon>
        <taxon>Magnoliopsida</taxon>
        <taxon>eudicotyledons</taxon>
        <taxon>Gunneridae</taxon>
        <taxon>Pentapetalae</taxon>
        <taxon>rosids</taxon>
        <taxon>fabids</taxon>
        <taxon>Fabales</taxon>
        <taxon>Fabaceae</taxon>
        <taxon>Papilionoideae</taxon>
        <taxon>50 kb inversion clade</taxon>
        <taxon>NPAAA clade</taxon>
        <taxon>indigoferoid/millettioid clade</taxon>
        <taxon>Phaseoleae</taxon>
        <taxon>Vigna</taxon>
    </lineage>
</organism>
<protein>
    <submittedName>
        <fullName evidence="1">Uncharacterized protein</fullName>
    </submittedName>
</protein>
<dbReference type="EMBL" id="CP144695">
    <property type="protein sequence ID" value="WVZ08734.1"/>
    <property type="molecule type" value="Genomic_DNA"/>
</dbReference>